<gene>
    <name evidence="1" type="ORF">EYF80_024782</name>
</gene>
<proteinExistence type="predicted"/>
<protein>
    <submittedName>
        <fullName evidence="1">Uncharacterized protein</fullName>
    </submittedName>
</protein>
<keyword evidence="2" id="KW-1185">Reference proteome</keyword>
<dbReference type="AlphaFoldDB" id="A0A4Z2HJC3"/>
<reference evidence="1 2" key="1">
    <citation type="submission" date="2019-03" db="EMBL/GenBank/DDBJ databases">
        <title>First draft genome of Liparis tanakae, snailfish: a comprehensive survey of snailfish specific genes.</title>
        <authorList>
            <person name="Kim W."/>
            <person name="Song I."/>
            <person name="Jeong J.-H."/>
            <person name="Kim D."/>
            <person name="Kim S."/>
            <person name="Ryu S."/>
            <person name="Song J.Y."/>
            <person name="Lee S.K."/>
        </authorList>
    </citation>
    <scope>NUCLEOTIDE SEQUENCE [LARGE SCALE GENOMIC DNA]</scope>
    <source>
        <tissue evidence="1">Muscle</tissue>
    </source>
</reference>
<sequence>MGATTKRASFRVVLQNSKPSSLAIAVDFTGEEEKKKKKKLEQEKKRVLPDLHACEHWALGNALRKEH</sequence>
<evidence type="ECO:0000313" key="1">
    <source>
        <dbReference type="EMBL" id="TNN65043.1"/>
    </source>
</evidence>
<evidence type="ECO:0000313" key="2">
    <source>
        <dbReference type="Proteomes" id="UP000314294"/>
    </source>
</evidence>
<dbReference type="EMBL" id="SRLO01000242">
    <property type="protein sequence ID" value="TNN65043.1"/>
    <property type="molecule type" value="Genomic_DNA"/>
</dbReference>
<dbReference type="Proteomes" id="UP000314294">
    <property type="component" value="Unassembled WGS sequence"/>
</dbReference>
<comment type="caution">
    <text evidence="1">The sequence shown here is derived from an EMBL/GenBank/DDBJ whole genome shotgun (WGS) entry which is preliminary data.</text>
</comment>
<accession>A0A4Z2HJC3</accession>
<organism evidence="1 2">
    <name type="scientific">Liparis tanakae</name>
    <name type="common">Tanaka's snailfish</name>
    <dbReference type="NCBI Taxonomy" id="230148"/>
    <lineage>
        <taxon>Eukaryota</taxon>
        <taxon>Metazoa</taxon>
        <taxon>Chordata</taxon>
        <taxon>Craniata</taxon>
        <taxon>Vertebrata</taxon>
        <taxon>Euteleostomi</taxon>
        <taxon>Actinopterygii</taxon>
        <taxon>Neopterygii</taxon>
        <taxon>Teleostei</taxon>
        <taxon>Neoteleostei</taxon>
        <taxon>Acanthomorphata</taxon>
        <taxon>Eupercaria</taxon>
        <taxon>Perciformes</taxon>
        <taxon>Cottioidei</taxon>
        <taxon>Cottales</taxon>
        <taxon>Liparidae</taxon>
        <taxon>Liparis</taxon>
    </lineage>
</organism>
<name>A0A4Z2HJC3_9TELE</name>